<protein>
    <recommendedName>
        <fullName evidence="3">RNA-binding protein KhpA</fullName>
    </recommendedName>
    <alternativeName>
        <fullName evidence="3">KH-domain protein A</fullName>
    </alternativeName>
</protein>
<keyword evidence="3" id="KW-0133">Cell shape</keyword>
<comment type="subcellular location">
    <subcellularLocation>
        <location evidence="3">Cytoplasm</location>
    </subcellularLocation>
</comment>
<comment type="similarity">
    <text evidence="3">Belongs to the KhpA RNA-binding protein family.</text>
</comment>
<dbReference type="InterPro" id="IPR015946">
    <property type="entry name" value="KH_dom-like_a/b"/>
</dbReference>
<comment type="function">
    <text evidence="3">A probable RNA chaperone. Forms a complex with KhpB which binds to cellular RNA and controls its expression. Plays a role in peptidoglycan (PG) homeostasis and cell length regulation.</text>
</comment>
<comment type="subunit">
    <text evidence="3">Forms a complex with KhpB.</text>
</comment>
<dbReference type="InterPro" id="IPR009019">
    <property type="entry name" value="KH_sf_prok-type"/>
</dbReference>
<name>A0A0G1WEQ4_9BACT</name>
<dbReference type="Gene3D" id="3.30.300.20">
    <property type="match status" value="1"/>
</dbReference>
<keyword evidence="2 3" id="KW-0694">RNA-binding</keyword>
<evidence type="ECO:0000256" key="1">
    <source>
        <dbReference type="ARBA" id="ARBA00022490"/>
    </source>
</evidence>
<dbReference type="GO" id="GO:0008360">
    <property type="term" value="P:regulation of cell shape"/>
    <property type="evidence" value="ECO:0007669"/>
    <property type="project" value="UniProtKB-KW"/>
</dbReference>
<proteinExistence type="inferred from homology"/>
<evidence type="ECO:0000256" key="3">
    <source>
        <dbReference type="HAMAP-Rule" id="MF_00088"/>
    </source>
</evidence>
<keyword evidence="3" id="KW-0143">Chaperone</keyword>
<keyword evidence="3" id="KW-0961">Cell wall biogenesis/degradation</keyword>
<dbReference type="Proteomes" id="UP000034212">
    <property type="component" value="Unassembled WGS sequence"/>
</dbReference>
<keyword evidence="1 3" id="KW-0963">Cytoplasm</keyword>
<dbReference type="HAMAP" id="MF_00088">
    <property type="entry name" value="KhpA"/>
    <property type="match status" value="1"/>
</dbReference>
<dbReference type="Pfam" id="PF13083">
    <property type="entry name" value="KH_KhpA-B"/>
    <property type="match status" value="1"/>
</dbReference>
<dbReference type="EMBL" id="LCOQ01000012">
    <property type="protein sequence ID" value="KKU80700.1"/>
    <property type="molecule type" value="Genomic_DNA"/>
</dbReference>
<dbReference type="SUPFAM" id="SSF54814">
    <property type="entry name" value="Prokaryotic type KH domain (KH-domain type II)"/>
    <property type="match status" value="1"/>
</dbReference>
<reference evidence="4 5" key="1">
    <citation type="journal article" date="2015" name="Nature">
        <title>rRNA introns, odd ribosomes, and small enigmatic genomes across a large radiation of phyla.</title>
        <authorList>
            <person name="Brown C.T."/>
            <person name="Hug L.A."/>
            <person name="Thomas B.C."/>
            <person name="Sharon I."/>
            <person name="Castelle C.J."/>
            <person name="Singh A."/>
            <person name="Wilkins M.J."/>
            <person name="Williams K.H."/>
            <person name="Banfield J.F."/>
        </authorList>
    </citation>
    <scope>NUCLEOTIDE SEQUENCE [LARGE SCALE GENOMIC DNA]</scope>
</reference>
<evidence type="ECO:0000313" key="5">
    <source>
        <dbReference type="Proteomes" id="UP000034212"/>
    </source>
</evidence>
<dbReference type="GO" id="GO:0071555">
    <property type="term" value="P:cell wall organization"/>
    <property type="evidence" value="ECO:0007669"/>
    <property type="project" value="UniProtKB-KW"/>
</dbReference>
<accession>A0A0G1WEQ4</accession>
<evidence type="ECO:0000256" key="2">
    <source>
        <dbReference type="ARBA" id="ARBA00022884"/>
    </source>
</evidence>
<comment type="caution">
    <text evidence="4">The sequence shown here is derived from an EMBL/GenBank/DDBJ whole genome shotgun (WGS) entry which is preliminary data.</text>
</comment>
<dbReference type="GO" id="GO:0005737">
    <property type="term" value="C:cytoplasm"/>
    <property type="evidence" value="ECO:0007669"/>
    <property type="project" value="UniProtKB-SubCell"/>
</dbReference>
<sequence>MKNTLSYLASSIVDHPEAIAVDEDVGEGKTILTLHAHPEDMGKIIGKSGRIIKALRDLIKILAAKKNTYVDIILDDA</sequence>
<gene>
    <name evidence="3" type="primary">khpA</name>
    <name evidence="4" type="ORF">UY08_C0012G0019</name>
</gene>
<dbReference type="GO" id="GO:0009252">
    <property type="term" value="P:peptidoglycan biosynthetic process"/>
    <property type="evidence" value="ECO:0007669"/>
    <property type="project" value="UniProtKB-UniRule"/>
</dbReference>
<dbReference type="AlphaFoldDB" id="A0A0G1WEQ4"/>
<dbReference type="PANTHER" id="PTHR34654:SF1">
    <property type="entry name" value="RNA-BINDING PROTEIN KHPA"/>
    <property type="match status" value="1"/>
</dbReference>
<dbReference type="CDD" id="cd22533">
    <property type="entry name" value="KH-II_YlqC-like"/>
    <property type="match status" value="1"/>
</dbReference>
<dbReference type="PANTHER" id="PTHR34654">
    <property type="entry name" value="UPF0109 PROTEIN SCO5592"/>
    <property type="match status" value="1"/>
</dbReference>
<dbReference type="GO" id="GO:0003723">
    <property type="term" value="F:RNA binding"/>
    <property type="evidence" value="ECO:0007669"/>
    <property type="project" value="UniProtKB-UniRule"/>
</dbReference>
<organism evidence="4 5">
    <name type="scientific">Candidatus Gottesmanbacteria bacterium GW2011_GWA1_47_8</name>
    <dbReference type="NCBI Taxonomy" id="1618438"/>
    <lineage>
        <taxon>Bacteria</taxon>
        <taxon>Candidatus Gottesmaniibacteriota</taxon>
    </lineage>
</organism>
<dbReference type="InterPro" id="IPR020627">
    <property type="entry name" value="KhpA"/>
</dbReference>
<evidence type="ECO:0000313" key="4">
    <source>
        <dbReference type="EMBL" id="KKU80700.1"/>
    </source>
</evidence>